<accession>A0A1C7H594</accession>
<dbReference type="Pfam" id="PF14322">
    <property type="entry name" value="SusD-like_3"/>
    <property type="match status" value="1"/>
</dbReference>
<gene>
    <name evidence="8" type="ORF">A4V03_14175</name>
    <name evidence="9" type="ORF">E5353_11350</name>
</gene>
<organism evidence="8 10">
    <name type="scientific">Bacteroides caecimuris</name>
    <dbReference type="NCBI Taxonomy" id="1796613"/>
    <lineage>
        <taxon>Bacteria</taxon>
        <taxon>Pseudomonadati</taxon>
        <taxon>Bacteroidota</taxon>
        <taxon>Bacteroidia</taxon>
        <taxon>Bacteroidales</taxon>
        <taxon>Bacteroidaceae</taxon>
        <taxon>Bacteroides</taxon>
    </lineage>
</organism>
<reference evidence="8" key="2">
    <citation type="submission" date="2017-04" db="EMBL/GenBank/DDBJ databases">
        <title>Complete Genome Sequences of Twelve Strains of a Stable Defined Moderately Diverse Mouse Microbiota 2 (sDMDMm2).</title>
        <authorList>
            <person name="Uchimura Y."/>
            <person name="Wyss M."/>
            <person name="Brugiroux S."/>
            <person name="Limenitakis J.P."/>
            <person name="Stecher B."/>
            <person name="McCoy K.D."/>
            <person name="Macpherson A.J."/>
        </authorList>
    </citation>
    <scope>NUCLEOTIDE SEQUENCE</scope>
    <source>
        <strain evidence="8">I48</strain>
    </source>
</reference>
<evidence type="ECO:0000313" key="10">
    <source>
        <dbReference type="Proteomes" id="UP000092631"/>
    </source>
</evidence>
<evidence type="ECO:0000313" key="9">
    <source>
        <dbReference type="EMBL" id="TGY32779.1"/>
    </source>
</evidence>
<dbReference type="EMBL" id="SRYX01000041">
    <property type="protein sequence ID" value="TGY32779.1"/>
    <property type="molecule type" value="Genomic_DNA"/>
</dbReference>
<dbReference type="Pfam" id="PF07980">
    <property type="entry name" value="SusD_RagB"/>
    <property type="match status" value="1"/>
</dbReference>
<evidence type="ECO:0000259" key="6">
    <source>
        <dbReference type="Pfam" id="PF07980"/>
    </source>
</evidence>
<reference evidence="9 11" key="3">
    <citation type="submission" date="2019-04" db="EMBL/GenBank/DDBJ databases">
        <title>Microbes associate with the intestines of laboratory mice.</title>
        <authorList>
            <person name="Navarre W."/>
            <person name="Wong E."/>
            <person name="Huang K."/>
            <person name="Tropini C."/>
            <person name="Ng K."/>
            <person name="Yu B."/>
        </authorList>
    </citation>
    <scope>NUCLEOTIDE SEQUENCE [LARGE SCALE GENOMIC DNA]</scope>
    <source>
        <strain evidence="9 11">NM63_1-25</strain>
    </source>
</reference>
<dbReference type="EMBL" id="CP015401">
    <property type="protein sequence ID" value="ANU59853.1"/>
    <property type="molecule type" value="Genomic_DNA"/>
</dbReference>
<sequence>MRNYKKSILLVFFTITTTMTSCLDVLDKEPLDMISDKAVWNDPVLIESYLSECYYQTSVFVNETPTYFSKDFDSFWQSEAGMGMHWINEIADEAMAHWKYNTDAAPVFKAGGLNIGGGLLEWWEHSYVIIRKLNEFLQRLSSSPIDANLRNQRMAEARFLRAFNYFAMVKRYGAVPLITVLQNMDDPKEELYVKRTPEKDVYDFILSEMDDIINNNYLPDVADSKTGRPTKYVALALKSRAALYAGSIAQFGKVQLEGLLGIPSSEAEGYYLQSYLASKEIKKKFSLYNSDSDKVTNFKNIFLVKNNNEVIFAKHHNSSPASIDSGQYSGGHCWGYDFAQCPKPHAWNAGNKDAPYLEMAEEFEYTDGRPGTLNRQQITNREWTTEELWKDKDPRFFATIYTQNTEWKGTKVDFHNGLRLSNGTILTEGSYEGVQALGTQSVDNSFGTGFGVMKYLDENSNTLQMPGISSTDYIIFRFGEILLNFAEAAFELNKPEEALDAINALRTRAGIAELENIDRDKIRHERKVELAYEGHRYWDVRRWRKATDVLSRPNSGLRYILIHGTNPPKYKLEVLDNIDGAANAPKFYEHQYYFPITLGRTGNNSNLVENPEY</sequence>
<keyword evidence="4" id="KW-0472">Membrane</keyword>
<dbReference type="KEGG" id="bcae:A4V03_14175"/>
<dbReference type="Gene3D" id="1.25.40.390">
    <property type="match status" value="1"/>
</dbReference>
<evidence type="ECO:0000313" key="8">
    <source>
        <dbReference type="EMBL" id="ANU59853.1"/>
    </source>
</evidence>
<dbReference type="AlphaFoldDB" id="A0A1C7H594"/>
<comment type="similarity">
    <text evidence="2">Belongs to the SusD family.</text>
</comment>
<dbReference type="OrthoDB" id="5694214at2"/>
<evidence type="ECO:0000256" key="3">
    <source>
        <dbReference type="ARBA" id="ARBA00022729"/>
    </source>
</evidence>
<dbReference type="Proteomes" id="UP000309566">
    <property type="component" value="Unassembled WGS sequence"/>
</dbReference>
<feature type="domain" description="SusD-like N-terminal" evidence="7">
    <location>
        <begin position="120"/>
        <end position="242"/>
    </location>
</feature>
<reference evidence="10" key="1">
    <citation type="submission" date="2016-04" db="EMBL/GenBank/DDBJ databases">
        <title>Complete Genome Sequences of Twelve Strains of a Stable Defined Moderately Diverse Mouse Microbiota 2 (sDMDMm2).</title>
        <authorList>
            <person name="Uchimura Y."/>
            <person name="Wyss M."/>
            <person name="Brugiroux S."/>
            <person name="Limenitakis J.P."/>
            <person name="Stecher B."/>
            <person name="McCoy K.D."/>
            <person name="Macpherson A.J."/>
        </authorList>
    </citation>
    <scope>NUCLEOTIDE SEQUENCE [LARGE SCALE GENOMIC DNA]</scope>
    <source>
        <strain evidence="10">I48</strain>
    </source>
</reference>
<comment type="subcellular location">
    <subcellularLocation>
        <location evidence="1">Cell outer membrane</location>
    </subcellularLocation>
</comment>
<feature type="domain" description="RagB/SusD" evidence="6">
    <location>
        <begin position="308"/>
        <end position="613"/>
    </location>
</feature>
<name>A0A1C7H594_9BACE</name>
<evidence type="ECO:0000256" key="2">
    <source>
        <dbReference type="ARBA" id="ARBA00006275"/>
    </source>
</evidence>
<proteinExistence type="inferred from homology"/>
<dbReference type="RefSeq" id="WP_065540443.1">
    <property type="nucleotide sequence ID" value="NZ_CAPDLJ010000010.1"/>
</dbReference>
<evidence type="ECO:0000256" key="5">
    <source>
        <dbReference type="ARBA" id="ARBA00023237"/>
    </source>
</evidence>
<dbReference type="GO" id="GO:0009279">
    <property type="term" value="C:cell outer membrane"/>
    <property type="evidence" value="ECO:0007669"/>
    <property type="project" value="UniProtKB-SubCell"/>
</dbReference>
<keyword evidence="3" id="KW-0732">Signal</keyword>
<dbReference type="InterPro" id="IPR012944">
    <property type="entry name" value="SusD_RagB_dom"/>
</dbReference>
<dbReference type="InterPro" id="IPR033985">
    <property type="entry name" value="SusD-like_N"/>
</dbReference>
<evidence type="ECO:0000313" key="11">
    <source>
        <dbReference type="Proteomes" id="UP000309566"/>
    </source>
</evidence>
<dbReference type="Proteomes" id="UP000092631">
    <property type="component" value="Chromosome"/>
</dbReference>
<keyword evidence="10" id="KW-1185">Reference proteome</keyword>
<evidence type="ECO:0000256" key="4">
    <source>
        <dbReference type="ARBA" id="ARBA00023136"/>
    </source>
</evidence>
<dbReference type="SUPFAM" id="SSF48452">
    <property type="entry name" value="TPR-like"/>
    <property type="match status" value="1"/>
</dbReference>
<evidence type="ECO:0000256" key="1">
    <source>
        <dbReference type="ARBA" id="ARBA00004442"/>
    </source>
</evidence>
<evidence type="ECO:0000259" key="7">
    <source>
        <dbReference type="Pfam" id="PF14322"/>
    </source>
</evidence>
<dbReference type="InterPro" id="IPR011990">
    <property type="entry name" value="TPR-like_helical_dom_sf"/>
</dbReference>
<accession>A0A4S2CV44</accession>
<protein>
    <submittedName>
        <fullName evidence="8">RagB/SusD family nutrient uptake outer membrane protein</fullName>
    </submittedName>
</protein>
<keyword evidence="5" id="KW-0998">Cell outer membrane</keyword>
<dbReference type="PROSITE" id="PS51257">
    <property type="entry name" value="PROKAR_LIPOPROTEIN"/>
    <property type="match status" value="1"/>
</dbReference>